<keyword evidence="1" id="KW-0418">Kinase</keyword>
<keyword evidence="1" id="KW-0723">Serine/threonine-protein kinase</keyword>
<sequence>MAAETSVKLVIPSRVRLVDLVHSAAEKIAEIAGFSDDEMLNIGLAVREAVINAIKHGNGEDASKEVEILLEVTGRGLRVRIQDGGAGFDPEGTPDPTAEDNLLQTSGRGLLLIRAFVDDVRFNYKQGRGMEVTLEKALKTG</sequence>
<evidence type="ECO:0000313" key="3">
    <source>
        <dbReference type="EMBL" id="MBD3867721.1"/>
    </source>
</evidence>
<name>A0A8J6Y7W1_9BACT</name>
<comment type="caution">
    <text evidence="3">The sequence shown here is derived from an EMBL/GenBank/DDBJ whole genome shotgun (WGS) entry which is preliminary data.</text>
</comment>
<reference evidence="3 4" key="1">
    <citation type="submission" date="2020-08" db="EMBL/GenBank/DDBJ databases">
        <title>Acidobacteriota in marine sediments use diverse sulfur dissimilation pathways.</title>
        <authorList>
            <person name="Wasmund K."/>
        </authorList>
    </citation>
    <scope>NUCLEOTIDE SEQUENCE [LARGE SCALE GENOMIC DNA]</scope>
    <source>
        <strain evidence="3">MAG AM4</strain>
    </source>
</reference>
<dbReference type="CDD" id="cd16936">
    <property type="entry name" value="HATPase_RsbW-like"/>
    <property type="match status" value="1"/>
</dbReference>
<dbReference type="AlphaFoldDB" id="A0A8J6Y7W1"/>
<dbReference type="InterPro" id="IPR036890">
    <property type="entry name" value="HATPase_C_sf"/>
</dbReference>
<protein>
    <submittedName>
        <fullName evidence="3">ATP-binding protein</fullName>
    </submittedName>
</protein>
<feature type="domain" description="Histidine kinase/HSP90-like ATPase" evidence="2">
    <location>
        <begin position="11"/>
        <end position="135"/>
    </location>
</feature>
<dbReference type="Proteomes" id="UP000648239">
    <property type="component" value="Unassembled WGS sequence"/>
</dbReference>
<dbReference type="InterPro" id="IPR050267">
    <property type="entry name" value="Anti-sigma-factor_SerPK"/>
</dbReference>
<evidence type="ECO:0000313" key="4">
    <source>
        <dbReference type="Proteomes" id="UP000648239"/>
    </source>
</evidence>
<gene>
    <name evidence="3" type="ORF">IFK94_06325</name>
</gene>
<dbReference type="Pfam" id="PF13581">
    <property type="entry name" value="HATPase_c_2"/>
    <property type="match status" value="1"/>
</dbReference>
<dbReference type="GO" id="GO:0004674">
    <property type="term" value="F:protein serine/threonine kinase activity"/>
    <property type="evidence" value="ECO:0007669"/>
    <property type="project" value="UniProtKB-KW"/>
</dbReference>
<organism evidence="3 4">
    <name type="scientific">Candidatus Polarisedimenticola svalbardensis</name>
    <dbReference type="NCBI Taxonomy" id="2886004"/>
    <lineage>
        <taxon>Bacteria</taxon>
        <taxon>Pseudomonadati</taxon>
        <taxon>Acidobacteriota</taxon>
        <taxon>Candidatus Polarisedimenticolia</taxon>
        <taxon>Candidatus Polarisedimenticolales</taxon>
        <taxon>Candidatus Polarisedimenticolaceae</taxon>
        <taxon>Candidatus Polarisedimenticola</taxon>
    </lineage>
</organism>
<proteinExistence type="predicted"/>
<dbReference type="EMBL" id="JACXWD010000015">
    <property type="protein sequence ID" value="MBD3867721.1"/>
    <property type="molecule type" value="Genomic_DNA"/>
</dbReference>
<evidence type="ECO:0000259" key="2">
    <source>
        <dbReference type="Pfam" id="PF13581"/>
    </source>
</evidence>
<dbReference type="InterPro" id="IPR003594">
    <property type="entry name" value="HATPase_dom"/>
</dbReference>
<dbReference type="GO" id="GO:0005524">
    <property type="term" value="F:ATP binding"/>
    <property type="evidence" value="ECO:0007669"/>
    <property type="project" value="UniProtKB-KW"/>
</dbReference>
<keyword evidence="3" id="KW-0067">ATP-binding</keyword>
<dbReference type="Gene3D" id="3.30.565.10">
    <property type="entry name" value="Histidine kinase-like ATPase, C-terminal domain"/>
    <property type="match status" value="1"/>
</dbReference>
<dbReference type="PANTHER" id="PTHR35526:SF3">
    <property type="entry name" value="ANTI-SIGMA-F FACTOR RSBW"/>
    <property type="match status" value="1"/>
</dbReference>
<evidence type="ECO:0000256" key="1">
    <source>
        <dbReference type="ARBA" id="ARBA00022527"/>
    </source>
</evidence>
<keyword evidence="3" id="KW-0547">Nucleotide-binding</keyword>
<accession>A0A8J6Y7W1</accession>
<dbReference type="PANTHER" id="PTHR35526">
    <property type="entry name" value="ANTI-SIGMA-F FACTOR RSBW-RELATED"/>
    <property type="match status" value="1"/>
</dbReference>
<dbReference type="SUPFAM" id="SSF55874">
    <property type="entry name" value="ATPase domain of HSP90 chaperone/DNA topoisomerase II/histidine kinase"/>
    <property type="match status" value="1"/>
</dbReference>
<keyword evidence="1" id="KW-0808">Transferase</keyword>